<evidence type="ECO:0000259" key="5">
    <source>
        <dbReference type="PROSITE" id="PS50931"/>
    </source>
</evidence>
<sequence>MELREIEIFLTLAEELHFGRTADRLHLSQARVSQAIKKHERSIGAQLFHRTSRVVRLTPLGERLRNDLRPLLRGINESTERARLIASGRAGVLRVGTTASNTLELRPFWDAFRAEHPDWDLRVRYQPFSNAIDVLRRGDIHVFIGWLPVTEPDLTAGPVMFTEPMVVALSPDHDLAARDAVNLEDLAAFAVIDTADALPLDYIGVFNPFQTPRGRDIGRGPVAGDVEQIFDAIANGEIAQPLSGHAARYHLRPDVIYRPFRQDWTVSWGPIWRTENENAGIRALAAVLSALGPREL</sequence>
<dbReference type="Pfam" id="PF03466">
    <property type="entry name" value="LysR_substrate"/>
    <property type="match status" value="1"/>
</dbReference>
<dbReference type="Gene3D" id="1.10.10.10">
    <property type="entry name" value="Winged helix-like DNA-binding domain superfamily/Winged helix DNA-binding domain"/>
    <property type="match status" value="1"/>
</dbReference>
<gene>
    <name evidence="6" type="ORF">GCM10023198_35280</name>
</gene>
<evidence type="ECO:0000256" key="4">
    <source>
        <dbReference type="ARBA" id="ARBA00023163"/>
    </source>
</evidence>
<reference evidence="7" key="1">
    <citation type="journal article" date="2019" name="Int. J. Syst. Evol. Microbiol.">
        <title>The Global Catalogue of Microorganisms (GCM) 10K type strain sequencing project: providing services to taxonomists for standard genome sequencing and annotation.</title>
        <authorList>
            <consortium name="The Broad Institute Genomics Platform"/>
            <consortium name="The Broad Institute Genome Sequencing Center for Infectious Disease"/>
            <person name="Wu L."/>
            <person name="Ma J."/>
        </authorList>
    </citation>
    <scope>NUCLEOTIDE SEQUENCE [LARGE SCALE GENOMIC DNA]</scope>
    <source>
        <strain evidence="7">JCM 17975</strain>
    </source>
</reference>
<dbReference type="PANTHER" id="PTHR30346:SF0">
    <property type="entry name" value="HCA OPERON TRANSCRIPTIONAL ACTIVATOR HCAR"/>
    <property type="match status" value="1"/>
</dbReference>
<accession>A0ABP8XJR1</accession>
<dbReference type="Gene3D" id="3.40.190.10">
    <property type="entry name" value="Periplasmic binding protein-like II"/>
    <property type="match status" value="2"/>
</dbReference>
<dbReference type="SUPFAM" id="SSF53850">
    <property type="entry name" value="Periplasmic binding protein-like II"/>
    <property type="match status" value="1"/>
</dbReference>
<keyword evidence="7" id="KW-1185">Reference proteome</keyword>
<dbReference type="SUPFAM" id="SSF46785">
    <property type="entry name" value="Winged helix' DNA-binding domain"/>
    <property type="match status" value="1"/>
</dbReference>
<feature type="domain" description="HTH lysR-type" evidence="5">
    <location>
        <begin position="1"/>
        <end position="58"/>
    </location>
</feature>
<keyword evidence="3" id="KW-0238">DNA-binding</keyword>
<dbReference type="InterPro" id="IPR000847">
    <property type="entry name" value="LysR_HTH_N"/>
</dbReference>
<comment type="caution">
    <text evidence="6">The sequence shown here is derived from an EMBL/GenBank/DDBJ whole genome shotgun (WGS) entry which is preliminary data.</text>
</comment>
<name>A0ABP8XJR1_9MICO</name>
<dbReference type="PROSITE" id="PS50931">
    <property type="entry name" value="HTH_LYSR"/>
    <property type="match status" value="1"/>
</dbReference>
<evidence type="ECO:0000313" key="6">
    <source>
        <dbReference type="EMBL" id="GAA4709446.1"/>
    </source>
</evidence>
<comment type="similarity">
    <text evidence="1">Belongs to the LysR transcriptional regulatory family.</text>
</comment>
<dbReference type="RefSeq" id="WP_253868360.1">
    <property type="nucleotide sequence ID" value="NZ_BAABHM010000016.1"/>
</dbReference>
<dbReference type="InterPro" id="IPR036388">
    <property type="entry name" value="WH-like_DNA-bd_sf"/>
</dbReference>
<keyword evidence="4" id="KW-0804">Transcription</keyword>
<evidence type="ECO:0000256" key="3">
    <source>
        <dbReference type="ARBA" id="ARBA00023125"/>
    </source>
</evidence>
<keyword evidence="2" id="KW-0805">Transcription regulation</keyword>
<dbReference type="PANTHER" id="PTHR30346">
    <property type="entry name" value="TRANSCRIPTIONAL DUAL REGULATOR HCAR-RELATED"/>
    <property type="match status" value="1"/>
</dbReference>
<dbReference type="InterPro" id="IPR036390">
    <property type="entry name" value="WH_DNA-bd_sf"/>
</dbReference>
<protein>
    <submittedName>
        <fullName evidence="6">LysR family transcriptional regulator</fullName>
    </submittedName>
</protein>
<evidence type="ECO:0000256" key="2">
    <source>
        <dbReference type="ARBA" id="ARBA00023015"/>
    </source>
</evidence>
<dbReference type="EMBL" id="BAABHM010000016">
    <property type="protein sequence ID" value="GAA4709446.1"/>
    <property type="molecule type" value="Genomic_DNA"/>
</dbReference>
<dbReference type="InterPro" id="IPR005119">
    <property type="entry name" value="LysR_subst-bd"/>
</dbReference>
<dbReference type="Proteomes" id="UP001500843">
    <property type="component" value="Unassembled WGS sequence"/>
</dbReference>
<dbReference type="Pfam" id="PF00126">
    <property type="entry name" value="HTH_1"/>
    <property type="match status" value="1"/>
</dbReference>
<evidence type="ECO:0000256" key="1">
    <source>
        <dbReference type="ARBA" id="ARBA00009437"/>
    </source>
</evidence>
<evidence type="ECO:0000313" key="7">
    <source>
        <dbReference type="Proteomes" id="UP001500843"/>
    </source>
</evidence>
<organism evidence="6 7">
    <name type="scientific">Promicromonospora umidemergens</name>
    <dbReference type="NCBI Taxonomy" id="629679"/>
    <lineage>
        <taxon>Bacteria</taxon>
        <taxon>Bacillati</taxon>
        <taxon>Actinomycetota</taxon>
        <taxon>Actinomycetes</taxon>
        <taxon>Micrococcales</taxon>
        <taxon>Promicromonosporaceae</taxon>
        <taxon>Promicromonospora</taxon>
    </lineage>
</organism>
<proteinExistence type="inferred from homology"/>